<sequence>MSKAEYIDKSIDSINVELKLLGIGIPVSGELFQTSSSQFSQIATAQGAAGPGANWSGSAADKYSDRNLFLQDCEKIVADVDYITGTLVSDQAKAVKDARGSLEHQISYLKKMRPIAVDLWHIPFVGHALSKLFQIPVCSNAMQHVASATTKLATITAQNTTKLLQLIAQILELLLKLPADIVKDLIADLESELAQIIAQLQYDITHIIPEVAHEISHVISDLKYDVTHIIPGLESELSHLPHPSGSSRMSSLTHLSRSTQTSNTTALSNSASVSGSTSLSDSSSHASPLSGLTHAPGGAGLQTSNPAGASVGQTPRLTAETRPISNPGGQSSNRARILDSQVDENTHAPPGSMPSPALGRLAKDAEAQKGAASGTAAAERAPVSTDAASEQPRQRHVL</sequence>
<feature type="compositionally biased region" description="Polar residues" evidence="1">
    <location>
        <begin position="301"/>
        <end position="313"/>
    </location>
</feature>
<feature type="region of interest" description="Disordered" evidence="1">
    <location>
        <begin position="343"/>
        <end position="398"/>
    </location>
</feature>
<reference evidence="3 4" key="1">
    <citation type="submission" date="2017-04" db="EMBL/GenBank/DDBJ databases">
        <title>The new phylogeny of genus Mycobacterium.</title>
        <authorList>
            <person name="Tortoli E."/>
            <person name="Trovato A."/>
            <person name="Cirillo D.M."/>
        </authorList>
    </citation>
    <scope>NUCLEOTIDE SEQUENCE [LARGE SCALE GENOMIC DNA]</scope>
    <source>
        <strain evidence="3 4">TBL 1200985</strain>
    </source>
</reference>
<feature type="region of interest" description="Disordered" evidence="1">
    <location>
        <begin position="237"/>
        <end position="313"/>
    </location>
</feature>
<evidence type="ECO:0000259" key="2">
    <source>
        <dbReference type="Pfam" id="PF18879"/>
    </source>
</evidence>
<organism evidence="3 4">
    <name type="scientific">Mycobacterium decipiens</name>
    <dbReference type="NCBI Taxonomy" id="1430326"/>
    <lineage>
        <taxon>Bacteria</taxon>
        <taxon>Bacillati</taxon>
        <taxon>Actinomycetota</taxon>
        <taxon>Actinomycetes</taxon>
        <taxon>Mycobacteriales</taxon>
        <taxon>Mycobacteriaceae</taxon>
        <taxon>Mycobacterium</taxon>
    </lineage>
</organism>
<accession>A0A1X2LZT5</accession>
<feature type="compositionally biased region" description="Polar residues" evidence="1">
    <location>
        <begin position="244"/>
        <end position="257"/>
    </location>
</feature>
<name>A0A1X2LZT5_9MYCO</name>
<evidence type="ECO:0000313" key="4">
    <source>
        <dbReference type="Proteomes" id="UP000193247"/>
    </source>
</evidence>
<dbReference type="Proteomes" id="UP000193247">
    <property type="component" value="Unassembled WGS sequence"/>
</dbReference>
<feature type="compositionally biased region" description="Low complexity" evidence="1">
    <location>
        <begin position="258"/>
        <end position="290"/>
    </location>
</feature>
<evidence type="ECO:0000313" key="3">
    <source>
        <dbReference type="EMBL" id="OSC42885.1"/>
    </source>
</evidence>
<dbReference type="RefSeq" id="WP_085323032.1">
    <property type="nucleotide sequence ID" value="NZ_NCXP01000001.1"/>
</dbReference>
<gene>
    <name evidence="3" type="ORF">B8W66_00205</name>
</gene>
<feature type="compositionally biased region" description="Low complexity" evidence="1">
    <location>
        <begin position="368"/>
        <end position="381"/>
    </location>
</feature>
<comment type="caution">
    <text evidence="3">The sequence shown here is derived from an EMBL/GenBank/DDBJ whole genome shotgun (WGS) entry which is preliminary data.</text>
</comment>
<dbReference type="Pfam" id="PF18879">
    <property type="entry name" value="EspA_EspE"/>
    <property type="match status" value="1"/>
</dbReference>
<dbReference type="EMBL" id="NCXP01000001">
    <property type="protein sequence ID" value="OSC42885.1"/>
    <property type="molecule type" value="Genomic_DNA"/>
</dbReference>
<dbReference type="AlphaFoldDB" id="A0A1X2LZT5"/>
<feature type="domain" description="ESX-1 secretion-associated protein EspA/EspE-like" evidence="2">
    <location>
        <begin position="21"/>
        <end position="103"/>
    </location>
</feature>
<dbReference type="OrthoDB" id="1187707at2"/>
<proteinExistence type="predicted"/>
<protein>
    <recommendedName>
        <fullName evidence="2">ESX-1 secretion-associated protein EspA/EspE-like domain-containing protein</fullName>
    </recommendedName>
</protein>
<keyword evidence="4" id="KW-1185">Reference proteome</keyword>
<dbReference type="InterPro" id="IPR043796">
    <property type="entry name" value="ESX-1_EspA/EspE-like"/>
</dbReference>
<evidence type="ECO:0000256" key="1">
    <source>
        <dbReference type="SAM" id="MobiDB-lite"/>
    </source>
</evidence>
<dbReference type="STRING" id="1430326.B8W66_00205"/>